<keyword evidence="2" id="KW-1185">Reference proteome</keyword>
<evidence type="ECO:0000313" key="2">
    <source>
        <dbReference type="Proteomes" id="UP000198796"/>
    </source>
</evidence>
<dbReference type="Proteomes" id="UP000198796">
    <property type="component" value="Unassembled WGS sequence"/>
</dbReference>
<dbReference type="RefSeq" id="WP_092060832.1">
    <property type="nucleotide sequence ID" value="NZ_FOJU01000001.1"/>
</dbReference>
<dbReference type="AlphaFoldDB" id="A0A1I0VPD2"/>
<organism evidence="1 2">
    <name type="scientific">Poseidonocella pacifica</name>
    <dbReference type="NCBI Taxonomy" id="871651"/>
    <lineage>
        <taxon>Bacteria</taxon>
        <taxon>Pseudomonadati</taxon>
        <taxon>Pseudomonadota</taxon>
        <taxon>Alphaproteobacteria</taxon>
        <taxon>Rhodobacterales</taxon>
        <taxon>Roseobacteraceae</taxon>
        <taxon>Poseidonocella</taxon>
    </lineage>
</organism>
<protein>
    <submittedName>
        <fullName evidence="1">Uncharacterized protein</fullName>
    </submittedName>
</protein>
<dbReference type="OrthoDB" id="7873197at2"/>
<gene>
    <name evidence="1" type="ORF">SAMN05421688_0837</name>
</gene>
<dbReference type="STRING" id="871651.SAMN05421688_0837"/>
<accession>A0A1I0VPD2</accession>
<dbReference type="EMBL" id="FOJU01000001">
    <property type="protein sequence ID" value="SFA78192.1"/>
    <property type="molecule type" value="Genomic_DNA"/>
</dbReference>
<name>A0A1I0VPD2_9RHOB</name>
<proteinExistence type="predicted"/>
<sequence length="112" mass="12565">MALITAETGSTIEAKRIEELMETITDLADTLKIAQSFLKDKDFEVTKETNKTLSEVRTAYLKAIELEQRIDAERKRKAGLEGGYALDLGAARSSIGCRLNRLRVRKCCKRVS</sequence>
<evidence type="ECO:0000313" key="1">
    <source>
        <dbReference type="EMBL" id="SFA78192.1"/>
    </source>
</evidence>
<reference evidence="1 2" key="1">
    <citation type="submission" date="2016-10" db="EMBL/GenBank/DDBJ databases">
        <authorList>
            <person name="de Groot N.N."/>
        </authorList>
    </citation>
    <scope>NUCLEOTIDE SEQUENCE [LARGE SCALE GENOMIC DNA]</scope>
    <source>
        <strain evidence="1 2">DSM 29316</strain>
    </source>
</reference>